<evidence type="ECO:0000256" key="4">
    <source>
        <dbReference type="ARBA" id="ARBA00023136"/>
    </source>
</evidence>
<dbReference type="PRINTS" id="PR00259">
    <property type="entry name" value="TMFOUR"/>
</dbReference>
<dbReference type="CDD" id="cd03127">
    <property type="entry name" value="tetraspanin_LEL"/>
    <property type="match status" value="1"/>
</dbReference>
<evidence type="ECO:0000313" key="7">
    <source>
        <dbReference type="Proteomes" id="UP000271162"/>
    </source>
</evidence>
<dbReference type="WBParaSite" id="NBR_0000596301-mRNA-1">
    <property type="protein sequence ID" value="NBR_0000596301-mRNA-1"/>
    <property type="gene ID" value="NBR_0000596301"/>
</dbReference>
<dbReference type="InterPro" id="IPR018499">
    <property type="entry name" value="Tetraspanin/Peripherin"/>
</dbReference>
<dbReference type="OMA" id="QTTFRCC"/>
<gene>
    <name evidence="6" type="ORF">NBR_LOCUS5964</name>
</gene>
<dbReference type="EMBL" id="UYSL01019768">
    <property type="protein sequence ID" value="VDL69553.1"/>
    <property type="molecule type" value="Genomic_DNA"/>
</dbReference>
<feature type="transmembrane region" description="Helical" evidence="5">
    <location>
        <begin position="181"/>
        <end position="207"/>
    </location>
</feature>
<keyword evidence="7" id="KW-1185">Reference proteome</keyword>
<proteinExistence type="predicted"/>
<sequence>MDKLQVVGGLLLAMGVWLRTDSRFRDFISERYRQAVNEAFWEAPTLYAFSYVIIVLGCCMIVVSFFGCCGVNAENRVVLICYSIAVFLLLVGTICCGVYLFYKRDGVDVELSDALNYMVQHYYQGAGVVQEALDHLQTTFRCCGNAGCSDFRAFRQDPPRSCDIRCDGCHYRIWVALSIGFSITLVVFFAVIICDVLALTFSLYLVFSQPEKVRVVYVDRKSTPKEAPKLSEVLKARNLPYDLRSDRRRNYY</sequence>
<dbReference type="Proteomes" id="UP000271162">
    <property type="component" value="Unassembled WGS sequence"/>
</dbReference>
<dbReference type="PANTHER" id="PTHR19282">
    <property type="entry name" value="TETRASPANIN"/>
    <property type="match status" value="1"/>
</dbReference>
<dbReference type="PANTHER" id="PTHR19282:SF252">
    <property type="entry name" value="TETRASPANIN"/>
    <property type="match status" value="1"/>
</dbReference>
<dbReference type="SUPFAM" id="SSF48652">
    <property type="entry name" value="Tetraspanin"/>
    <property type="match status" value="1"/>
</dbReference>
<name>A0A0N4XTL9_NIPBR</name>
<dbReference type="STRING" id="27835.A0A0N4XTL9"/>
<keyword evidence="2 5" id="KW-0812">Transmembrane</keyword>
<protein>
    <submittedName>
        <fullName evidence="8">Tetraspanin</fullName>
    </submittedName>
</protein>
<evidence type="ECO:0000256" key="3">
    <source>
        <dbReference type="ARBA" id="ARBA00022989"/>
    </source>
</evidence>
<feature type="transmembrane region" description="Helical" evidence="5">
    <location>
        <begin position="46"/>
        <end position="67"/>
    </location>
</feature>
<evidence type="ECO:0000313" key="6">
    <source>
        <dbReference type="EMBL" id="VDL69553.1"/>
    </source>
</evidence>
<accession>A0A0N4XTL9</accession>
<reference evidence="6 7" key="2">
    <citation type="submission" date="2018-11" db="EMBL/GenBank/DDBJ databases">
        <authorList>
            <consortium name="Pathogen Informatics"/>
        </authorList>
    </citation>
    <scope>NUCLEOTIDE SEQUENCE [LARGE SCALE GENOMIC DNA]</scope>
</reference>
<comment type="subcellular location">
    <subcellularLocation>
        <location evidence="1">Membrane</location>
        <topology evidence="1">Multi-pass membrane protein</topology>
    </subcellularLocation>
</comment>
<evidence type="ECO:0000256" key="2">
    <source>
        <dbReference type="ARBA" id="ARBA00022692"/>
    </source>
</evidence>
<organism evidence="8">
    <name type="scientific">Nippostrongylus brasiliensis</name>
    <name type="common">Rat hookworm</name>
    <dbReference type="NCBI Taxonomy" id="27835"/>
    <lineage>
        <taxon>Eukaryota</taxon>
        <taxon>Metazoa</taxon>
        <taxon>Ecdysozoa</taxon>
        <taxon>Nematoda</taxon>
        <taxon>Chromadorea</taxon>
        <taxon>Rhabditida</taxon>
        <taxon>Rhabditina</taxon>
        <taxon>Rhabditomorpha</taxon>
        <taxon>Strongyloidea</taxon>
        <taxon>Heligmosomidae</taxon>
        <taxon>Nippostrongylus</taxon>
    </lineage>
</organism>
<evidence type="ECO:0000313" key="8">
    <source>
        <dbReference type="WBParaSite" id="NBR_0000596301-mRNA-1"/>
    </source>
</evidence>
<dbReference type="InterPro" id="IPR008952">
    <property type="entry name" value="Tetraspanin_EC2_sf"/>
</dbReference>
<evidence type="ECO:0000256" key="5">
    <source>
        <dbReference type="SAM" id="Phobius"/>
    </source>
</evidence>
<dbReference type="AlphaFoldDB" id="A0A0N4XTL9"/>
<keyword evidence="3 5" id="KW-1133">Transmembrane helix</keyword>
<keyword evidence="4 5" id="KW-0472">Membrane</keyword>
<dbReference type="GO" id="GO:0005886">
    <property type="term" value="C:plasma membrane"/>
    <property type="evidence" value="ECO:0007669"/>
    <property type="project" value="TreeGrafter"/>
</dbReference>
<reference evidence="8" key="1">
    <citation type="submission" date="2017-02" db="UniProtKB">
        <authorList>
            <consortium name="WormBaseParasite"/>
        </authorList>
    </citation>
    <scope>IDENTIFICATION</scope>
</reference>
<dbReference type="Gene3D" id="1.10.1450.10">
    <property type="entry name" value="Tetraspanin"/>
    <property type="match status" value="1"/>
</dbReference>
<dbReference type="Pfam" id="PF00335">
    <property type="entry name" value="Tetraspanin"/>
    <property type="match status" value="1"/>
</dbReference>
<evidence type="ECO:0000256" key="1">
    <source>
        <dbReference type="ARBA" id="ARBA00004141"/>
    </source>
</evidence>
<feature type="transmembrane region" description="Helical" evidence="5">
    <location>
        <begin position="79"/>
        <end position="102"/>
    </location>
</feature>